<feature type="compositionally biased region" description="Basic and acidic residues" evidence="1">
    <location>
        <begin position="248"/>
        <end position="275"/>
    </location>
</feature>
<keyword evidence="2" id="KW-1133">Transmembrane helix</keyword>
<feature type="compositionally biased region" description="Polar residues" evidence="1">
    <location>
        <begin position="312"/>
        <end position="325"/>
    </location>
</feature>
<keyword evidence="2" id="KW-0812">Transmembrane</keyword>
<evidence type="ECO:0000256" key="1">
    <source>
        <dbReference type="SAM" id="MobiDB-lite"/>
    </source>
</evidence>
<gene>
    <name evidence="3" type="ORF">SAMN02910344_00894</name>
</gene>
<feature type="compositionally biased region" description="Basic and acidic residues" evidence="1">
    <location>
        <begin position="286"/>
        <end position="297"/>
    </location>
</feature>
<reference evidence="3 4" key="1">
    <citation type="submission" date="2016-10" db="EMBL/GenBank/DDBJ databases">
        <authorList>
            <person name="Varghese N."/>
            <person name="Submissions S."/>
        </authorList>
    </citation>
    <scope>NUCLEOTIDE SEQUENCE [LARGE SCALE GENOMIC DNA]</scope>
    <source>
        <strain evidence="3 4">DSM 1361</strain>
    </source>
</reference>
<dbReference type="RefSeq" id="WP_093141306.1">
    <property type="nucleotide sequence ID" value="NZ_FOXF01000011.1"/>
</dbReference>
<feature type="transmembrane region" description="Helical" evidence="2">
    <location>
        <begin position="365"/>
        <end position="396"/>
    </location>
</feature>
<proteinExistence type="predicted"/>
<accession>A0A662ZH85</accession>
<evidence type="ECO:0000313" key="3">
    <source>
        <dbReference type="EMBL" id="SFP26056.1"/>
    </source>
</evidence>
<keyword evidence="2" id="KW-0472">Membrane</keyword>
<feature type="region of interest" description="Disordered" evidence="1">
    <location>
        <begin position="229"/>
        <end position="327"/>
    </location>
</feature>
<organism evidence="3 4">
    <name type="scientific">Ruminobacter amylophilus</name>
    <dbReference type="NCBI Taxonomy" id="867"/>
    <lineage>
        <taxon>Bacteria</taxon>
        <taxon>Pseudomonadati</taxon>
        <taxon>Pseudomonadota</taxon>
        <taxon>Gammaproteobacteria</taxon>
        <taxon>Aeromonadales</taxon>
        <taxon>Succinivibrionaceae</taxon>
        <taxon>Ruminobacter</taxon>
    </lineage>
</organism>
<name>A0A662ZH85_9GAMM</name>
<dbReference type="Proteomes" id="UP000243745">
    <property type="component" value="Unassembled WGS sequence"/>
</dbReference>
<dbReference type="AlphaFoldDB" id="A0A662ZH85"/>
<evidence type="ECO:0000256" key="2">
    <source>
        <dbReference type="SAM" id="Phobius"/>
    </source>
</evidence>
<dbReference type="EMBL" id="FOXF01000011">
    <property type="protein sequence ID" value="SFP26056.1"/>
    <property type="molecule type" value="Genomic_DNA"/>
</dbReference>
<keyword evidence="4" id="KW-1185">Reference proteome</keyword>
<sequence length="406" mass="45945">MFYYNAQQRSTYSYAIPGVNYGIAHFSEDGNRPAEGMNIFNHDKLTGTFKSDRERFVSSGSFGFSHDTNFSFETFSPASESQLILFQCIFNELKNRNFKKRTAVLLNILGFRDSGIHIDEDYLFIYDFFSFPRKFEIYLNSQTGTVTEINSYSFADKTECKYPVNSEGVICMFEELVQDLCSVYLPNGLTLTDEQQTKAEILGFDYVYEIWPYAGASSGIASAVTATVPGAAQEPPSPEKNVSNDTPSGKDESVSSAKDAHSLNDADETFERTDNVETDDFNQADMTDKSVPDRSDEFSDGDDGYSVEKTDSATQQNDQHFNSGTDYGGRDYYAGNQYRHKSHDNPGGLDYYREKDRQMDGFIGIIWYLSGIICFLLGFFLFKMFLIVVGIVLTYVGKNHWDKKNK</sequence>
<evidence type="ECO:0000313" key="4">
    <source>
        <dbReference type="Proteomes" id="UP000243745"/>
    </source>
</evidence>
<protein>
    <submittedName>
        <fullName evidence="3">Uncharacterized protein</fullName>
    </submittedName>
</protein>